<keyword evidence="2" id="KW-0934">Plastid</keyword>
<dbReference type="PANTHER" id="PTHR35319">
    <property type="match status" value="1"/>
</dbReference>
<dbReference type="Pfam" id="PF10674">
    <property type="entry name" value="Ycf54"/>
    <property type="match status" value="1"/>
</dbReference>
<protein>
    <submittedName>
        <fullName evidence="2">Ycf54</fullName>
    </submittedName>
</protein>
<geneLocation type="chloroplast" evidence="2"/>
<organism evidence="2">
    <name type="scientific">Gracilaria hainanensis</name>
    <dbReference type="NCBI Taxonomy" id="2871843"/>
    <lineage>
        <taxon>Eukaryota</taxon>
        <taxon>Rhodophyta</taxon>
        <taxon>Florideophyceae</taxon>
        <taxon>Rhodymeniophycidae</taxon>
        <taxon>Gracilariales</taxon>
        <taxon>Gracilariaceae</taxon>
        <taxon>Gracilaria</taxon>
    </lineage>
</organism>
<dbReference type="InterPro" id="IPR038409">
    <property type="entry name" value="Ycf54-like_sf"/>
</dbReference>
<sequence length="103" mass="12403">MPKYYFAIASRNFLMNEEPIEEILRERTNHYKDIKKEIDFWFVTNPNLLYSFNLNHIRDQLKEDCAAIISLDAKFIQWLKLRIGFVTIGKFQSNYIFSSNINF</sequence>
<evidence type="ECO:0000256" key="1">
    <source>
        <dbReference type="ARBA" id="ARBA00043978"/>
    </source>
</evidence>
<gene>
    <name evidence="2" type="primary">ycf54</name>
</gene>
<dbReference type="Gene3D" id="3.30.70.1860">
    <property type="entry name" value="Uncharacterised protein family Ycf54"/>
    <property type="match status" value="1"/>
</dbReference>
<name>A0AAU7YPP0_9FLOR</name>
<evidence type="ECO:0000313" key="2">
    <source>
        <dbReference type="EMBL" id="XCA55414.1"/>
    </source>
</evidence>
<dbReference type="PANTHER" id="PTHR35319:SF2">
    <property type="entry name" value="YCF54"/>
    <property type="match status" value="1"/>
</dbReference>
<accession>A0AAU7YPP0</accession>
<dbReference type="AlphaFoldDB" id="A0AAU7YPP0"/>
<reference evidence="2" key="1">
    <citation type="submission" date="2024-06" db="EMBL/GenBank/DDBJ databases">
        <title>The complete plastid genome and phylogenetic analysis of Gracilaria hainanensis.</title>
        <authorList>
            <person name="Tan H."/>
            <person name="Li N."/>
        </authorList>
    </citation>
    <scope>NUCLEOTIDE SEQUENCE</scope>
</reference>
<proteinExistence type="inferred from homology"/>
<dbReference type="EMBL" id="PP942170">
    <property type="protein sequence ID" value="XCA55414.1"/>
    <property type="molecule type" value="Genomic_DNA"/>
</dbReference>
<keyword evidence="2" id="KW-0150">Chloroplast</keyword>
<dbReference type="InterPro" id="IPR019616">
    <property type="entry name" value="Ycf54"/>
</dbReference>
<comment type="similarity">
    <text evidence="1">Belongs to the ycf54 family.</text>
</comment>